<dbReference type="GO" id="GO:0010468">
    <property type="term" value="P:regulation of gene expression"/>
    <property type="evidence" value="ECO:0007669"/>
    <property type="project" value="TreeGrafter"/>
</dbReference>
<keyword evidence="9" id="KW-1185">Reference proteome</keyword>
<comment type="subcellular location">
    <subcellularLocation>
        <location evidence="8">Mitochondrion inner membrane</location>
        <topology evidence="8">Peripheral membrane protein</topology>
        <orientation evidence="8">Matrix side</orientation>
    </subcellularLocation>
</comment>
<evidence type="ECO:0000256" key="8">
    <source>
        <dbReference type="HAMAP-Rule" id="MF_03194"/>
    </source>
</evidence>
<dbReference type="AlphaFoldDB" id="A0AAX6R2R8"/>
<comment type="subunit">
    <text evidence="8">Component of a multi-subunit COQ enzyme complex, composed of at least COQ3, COQ4, COQ5, COQ6, COQ7 and COQ9. Interacts with ADCK4 and COQ6. Interacts with COQ9.</text>
</comment>
<feature type="binding site" evidence="8">
    <location>
        <position position="181"/>
    </location>
    <ligand>
        <name>Fe cation</name>
        <dbReference type="ChEBI" id="CHEBI:24875"/>
        <label>2</label>
    </ligand>
</feature>
<protein>
    <recommendedName>
        <fullName evidence="8">5-demethoxyubiquinone hydroxylase, mitochondrial</fullName>
        <shortName evidence="8">DMQ hydroxylase</shortName>
        <ecNumber evidence="8">1.14.99.60</ecNumber>
    </recommendedName>
    <alternativeName>
        <fullName evidence="8">Timing protein clk-1 homolog</fullName>
    </alternativeName>
    <alternativeName>
        <fullName evidence="8">Ubiquinone biosynthesis monooxygenase COQ7</fullName>
    </alternativeName>
</protein>
<sequence>MTCAGAAASPSLWRLCTSAQWPLSAYGKKIGLRFCSSGMTLDNINWAAMDRIIRVDHAGEYGANRILAGQMAVLGRTSVGPVIQKMWDQEKAHLKKFSELMVAFRVRPTVLMPLWNVTGFALGAGTALLGKEGAMACTVAVEETIAHHYNNQIRTLMEEDPEKYEELLQLIKKFRDEELEHHDTGLSHDAELVGTCYDAWYLGILIWCVWGPNVKFPTNINCQAIDRSKQTGHMVQSRPGPSVCHLEECYPGRMPRCNIFIGKTVKYVSLPLSVKDGS</sequence>
<comment type="cofactor">
    <cofactor evidence="8">
        <name>Fe cation</name>
        <dbReference type="ChEBI" id="CHEBI:24875"/>
    </cofactor>
    <text evidence="8">Binds 2 iron ions per subunit.</text>
</comment>
<feature type="binding site" evidence="8">
    <location>
        <position position="142"/>
    </location>
    <ligand>
        <name>Fe cation</name>
        <dbReference type="ChEBI" id="CHEBI:24875"/>
        <label>2</label>
    </ligand>
</feature>
<dbReference type="Pfam" id="PF03232">
    <property type="entry name" value="COQ7"/>
    <property type="match status" value="1"/>
</dbReference>
<dbReference type="GO" id="GO:0008340">
    <property type="term" value="P:determination of adult lifespan"/>
    <property type="evidence" value="ECO:0007669"/>
    <property type="project" value="TreeGrafter"/>
</dbReference>
<dbReference type="InterPro" id="IPR011566">
    <property type="entry name" value="Ubq_synth_Coq7"/>
</dbReference>
<evidence type="ECO:0000313" key="9">
    <source>
        <dbReference type="Proteomes" id="UP000694906"/>
    </source>
</evidence>
<comment type="catalytic activity">
    <reaction evidence="8">
        <text>a 5-methoxy-2-methyl-3-(all-trans-polyprenyl)benzene-1,4-diol + AH2 + O2 = a 3-demethylubiquinol + A + H2O</text>
        <dbReference type="Rhea" id="RHEA:50908"/>
        <dbReference type="Rhea" id="RHEA-COMP:10859"/>
        <dbReference type="Rhea" id="RHEA-COMP:10914"/>
        <dbReference type="ChEBI" id="CHEBI:13193"/>
        <dbReference type="ChEBI" id="CHEBI:15377"/>
        <dbReference type="ChEBI" id="CHEBI:15379"/>
        <dbReference type="ChEBI" id="CHEBI:17499"/>
        <dbReference type="ChEBI" id="CHEBI:84167"/>
        <dbReference type="ChEBI" id="CHEBI:84422"/>
        <dbReference type="EC" id="1.14.99.60"/>
    </reaction>
</comment>
<evidence type="ECO:0000256" key="4">
    <source>
        <dbReference type="ARBA" id="ARBA00023002"/>
    </source>
</evidence>
<evidence type="ECO:0000313" key="10">
    <source>
        <dbReference type="RefSeq" id="XP_012931907.1"/>
    </source>
</evidence>
<dbReference type="GO" id="GO:2000377">
    <property type="term" value="P:regulation of reactive oxygen species metabolic process"/>
    <property type="evidence" value="ECO:0007669"/>
    <property type="project" value="TreeGrafter"/>
</dbReference>
<keyword evidence="4 8" id="KW-0560">Oxidoreductase</keyword>
<comment type="pathway">
    <text evidence="1 8">Cofactor biosynthesis; ubiquinone biosynthesis.</text>
</comment>
<keyword evidence="3 8" id="KW-0479">Metal-binding</keyword>
<keyword evidence="8" id="KW-0999">Mitochondrion inner membrane</keyword>
<dbReference type="GO" id="GO:0006744">
    <property type="term" value="P:ubiquinone biosynthetic process"/>
    <property type="evidence" value="ECO:0007669"/>
    <property type="project" value="UniProtKB-UniRule"/>
</dbReference>
<dbReference type="CDD" id="cd01042">
    <property type="entry name" value="DMQH"/>
    <property type="match status" value="1"/>
</dbReference>
<dbReference type="PANTHER" id="PTHR11237">
    <property type="entry name" value="COENZYME Q10 BIOSYNTHESIS PROTEIN 7"/>
    <property type="match status" value="1"/>
</dbReference>
<accession>A0AAX6R2R8</accession>
<dbReference type="SUPFAM" id="SSF47240">
    <property type="entry name" value="Ferritin-like"/>
    <property type="match status" value="1"/>
</dbReference>
<dbReference type="HAMAP" id="MF_01658">
    <property type="entry name" value="COQ7"/>
    <property type="match status" value="1"/>
</dbReference>
<dbReference type="InterPro" id="IPR009078">
    <property type="entry name" value="Ferritin-like_SF"/>
</dbReference>
<dbReference type="Proteomes" id="UP000694906">
    <property type="component" value="Unplaced"/>
</dbReference>
<dbReference type="GO" id="GO:0008682">
    <property type="term" value="F:3-demethoxyubiquinol 3-hydroxylase activity"/>
    <property type="evidence" value="ECO:0007669"/>
    <property type="project" value="UniProtKB-EC"/>
</dbReference>
<feature type="binding site" evidence="8">
    <location>
        <position position="60"/>
    </location>
    <ligand>
        <name>Fe cation</name>
        <dbReference type="ChEBI" id="CHEBI:24875"/>
        <label>1</label>
    </ligand>
</feature>
<dbReference type="GO" id="GO:0046872">
    <property type="term" value="F:metal ion binding"/>
    <property type="evidence" value="ECO:0007669"/>
    <property type="project" value="UniProtKB-KW"/>
</dbReference>
<proteinExistence type="inferred from homology"/>
<reference evidence="10" key="1">
    <citation type="submission" date="2025-08" db="UniProtKB">
        <authorList>
            <consortium name="RefSeq"/>
        </authorList>
    </citation>
    <scope>IDENTIFICATION</scope>
</reference>
<feature type="binding site" evidence="8">
    <location>
        <position position="90"/>
    </location>
    <ligand>
        <name>Fe cation</name>
        <dbReference type="ChEBI" id="CHEBI:24875"/>
        <label>2</label>
    </ligand>
</feature>
<feature type="binding site" evidence="8">
    <location>
        <position position="178"/>
    </location>
    <ligand>
        <name>Fe cation</name>
        <dbReference type="ChEBI" id="CHEBI:24875"/>
        <label>2</label>
    </ligand>
</feature>
<dbReference type="GO" id="GO:0031314">
    <property type="term" value="C:extrinsic component of mitochondrial inner membrane"/>
    <property type="evidence" value="ECO:0007669"/>
    <property type="project" value="UniProtKB-UniRule"/>
</dbReference>
<dbReference type="RefSeq" id="XP_012931907.1">
    <property type="nucleotide sequence ID" value="XM_013076453.2"/>
</dbReference>
<evidence type="ECO:0000256" key="6">
    <source>
        <dbReference type="ARBA" id="ARBA00023033"/>
    </source>
</evidence>
<keyword evidence="7 8" id="KW-0472">Membrane</keyword>
<feature type="binding site" evidence="8">
    <location>
        <position position="93"/>
    </location>
    <ligand>
        <name>Fe cation</name>
        <dbReference type="ChEBI" id="CHEBI:24875"/>
        <label>1</label>
    </ligand>
</feature>
<evidence type="ECO:0000256" key="3">
    <source>
        <dbReference type="ARBA" id="ARBA00022723"/>
    </source>
</evidence>
<organism evidence="9 10">
    <name type="scientific">Heterocephalus glaber</name>
    <name type="common">Naked mole rat</name>
    <dbReference type="NCBI Taxonomy" id="10181"/>
    <lineage>
        <taxon>Eukaryota</taxon>
        <taxon>Metazoa</taxon>
        <taxon>Chordata</taxon>
        <taxon>Craniata</taxon>
        <taxon>Vertebrata</taxon>
        <taxon>Euteleostomi</taxon>
        <taxon>Mammalia</taxon>
        <taxon>Eutheria</taxon>
        <taxon>Euarchontoglires</taxon>
        <taxon>Glires</taxon>
        <taxon>Rodentia</taxon>
        <taxon>Hystricomorpha</taxon>
        <taxon>Bathyergidae</taxon>
        <taxon>Heterocephalus</taxon>
    </lineage>
</organism>
<name>A0AAX6R2R8_HETGA</name>
<evidence type="ECO:0000256" key="7">
    <source>
        <dbReference type="ARBA" id="ARBA00023136"/>
    </source>
</evidence>
<dbReference type="GO" id="GO:0005634">
    <property type="term" value="C:nucleus"/>
    <property type="evidence" value="ECO:0007669"/>
    <property type="project" value="TreeGrafter"/>
</dbReference>
<dbReference type="EC" id="1.14.99.60" evidence="8"/>
<keyword evidence="5 8" id="KW-0408">Iron</keyword>
<feature type="binding site" evidence="8">
    <location>
        <position position="90"/>
    </location>
    <ligand>
        <name>Fe cation</name>
        <dbReference type="ChEBI" id="CHEBI:24875"/>
        <label>1</label>
    </ligand>
</feature>
<evidence type="ECO:0000256" key="5">
    <source>
        <dbReference type="ARBA" id="ARBA00023004"/>
    </source>
</evidence>
<dbReference type="GO" id="GO:0016709">
    <property type="term" value="F:oxidoreductase activity, acting on paired donors, with incorporation or reduction of molecular oxygen, NAD(P)H as one donor, and incorporation of one atom of oxygen"/>
    <property type="evidence" value="ECO:0007669"/>
    <property type="project" value="UniProtKB-UniRule"/>
</dbReference>
<evidence type="ECO:0000256" key="1">
    <source>
        <dbReference type="ARBA" id="ARBA00004749"/>
    </source>
</evidence>
<keyword evidence="6 8" id="KW-0503">Monooxygenase</keyword>
<comment type="similarity">
    <text evidence="8">Belongs to the COQ7 family.</text>
</comment>
<keyword evidence="2 8" id="KW-0831">Ubiquinone biosynthesis</keyword>
<feature type="binding site" evidence="8">
    <location>
        <position position="178"/>
    </location>
    <ligand>
        <name>Fe cation</name>
        <dbReference type="ChEBI" id="CHEBI:24875"/>
        <label>1</label>
    </ligand>
</feature>
<keyword evidence="8" id="KW-0496">Mitochondrion</keyword>
<dbReference type="PANTHER" id="PTHR11237:SF4">
    <property type="entry name" value="5-DEMETHOXYUBIQUINONE HYDROXYLASE, MITOCHONDRIAL"/>
    <property type="match status" value="1"/>
</dbReference>
<dbReference type="CTD" id="10229"/>
<gene>
    <name evidence="10" type="primary">Coq7</name>
    <name evidence="8" type="synonym">COQ7</name>
</gene>
<comment type="function">
    <text evidence="8">Catalyzes the hydroxylation of 2-polyprenyl-3-methyl-6-methoxy-1,4-benzoquinol (DMQH2) during ubiquinone biosynthesis. Has also a structural role in the COQ enzyme complex, stabilizing other COQ polypeptides. Involved in lifespan determination in a ubiquinone-independent manner.</text>
</comment>
<dbReference type="GeneID" id="101700328"/>
<evidence type="ECO:0000256" key="2">
    <source>
        <dbReference type="ARBA" id="ARBA00022688"/>
    </source>
</evidence>